<sequence length="353" mass="38955">MPESEFEIISEVETSLAISYSTSTSSPPPIEKSFAQQAMTEIIVGSISGAIGKIVEFPFDSIKVKLQYSQSLPTAIFTSTWHCIKSTWIHEGWYNGFYKGLMSPMIGSSLEIASLFVSYKMAQDGLNYLKRSDSKDELTMLEKFLCGGVSGISASFVLTPVELIKVKYQVEDLKNIGNGISIVPKQQDSTSIGKLVKSIYQAEGIKGLWKGQTTTLVREFGGSAAWFGAYEMTLEFFKSRIQKNDNLDLGKRKEDYEHKPMELMIAGGMAGMAYNGILFPVDTVKSIIQSQDHLTGSNGKVSSSNTVLGVSKIIYMKHGLKGFYSGLGITMIKTVPASGIMFYCYETIKKQFF</sequence>
<accession>A0ACB5U0W3</accession>
<name>A0ACB5U0W3_AMBMO</name>
<gene>
    <name evidence="1" type="ORF">Amon02_001072900</name>
</gene>
<proteinExistence type="predicted"/>
<evidence type="ECO:0000313" key="1">
    <source>
        <dbReference type="EMBL" id="GME99477.1"/>
    </source>
</evidence>
<dbReference type="Proteomes" id="UP001165064">
    <property type="component" value="Unassembled WGS sequence"/>
</dbReference>
<organism evidence="1 2">
    <name type="scientific">Ambrosiozyma monospora</name>
    <name type="common">Yeast</name>
    <name type="synonym">Endomycopsis monosporus</name>
    <dbReference type="NCBI Taxonomy" id="43982"/>
    <lineage>
        <taxon>Eukaryota</taxon>
        <taxon>Fungi</taxon>
        <taxon>Dikarya</taxon>
        <taxon>Ascomycota</taxon>
        <taxon>Saccharomycotina</taxon>
        <taxon>Pichiomycetes</taxon>
        <taxon>Pichiales</taxon>
        <taxon>Pichiaceae</taxon>
        <taxon>Ambrosiozyma</taxon>
    </lineage>
</organism>
<keyword evidence="2" id="KW-1185">Reference proteome</keyword>
<comment type="caution">
    <text evidence="1">The sequence shown here is derived from an EMBL/GenBank/DDBJ whole genome shotgun (WGS) entry which is preliminary data.</text>
</comment>
<evidence type="ECO:0000313" key="2">
    <source>
        <dbReference type="Proteomes" id="UP001165064"/>
    </source>
</evidence>
<protein>
    <submittedName>
        <fullName evidence="1">Unnamed protein product</fullName>
    </submittedName>
</protein>
<dbReference type="EMBL" id="BSXS01011010">
    <property type="protein sequence ID" value="GME99477.1"/>
    <property type="molecule type" value="Genomic_DNA"/>
</dbReference>
<reference evidence="1" key="1">
    <citation type="submission" date="2023-04" db="EMBL/GenBank/DDBJ databases">
        <title>Ambrosiozyma monospora NBRC 10751.</title>
        <authorList>
            <person name="Ichikawa N."/>
            <person name="Sato H."/>
            <person name="Tonouchi N."/>
        </authorList>
    </citation>
    <scope>NUCLEOTIDE SEQUENCE</scope>
    <source>
        <strain evidence="1">NBRC 10751</strain>
    </source>
</reference>